<evidence type="ECO:0000313" key="1">
    <source>
        <dbReference type="EMBL" id="ASW43168.1"/>
    </source>
</evidence>
<organism evidence="1 2">
    <name type="scientific">Clostridium isatidis</name>
    <dbReference type="NCBI Taxonomy" id="182773"/>
    <lineage>
        <taxon>Bacteria</taxon>
        <taxon>Bacillati</taxon>
        <taxon>Bacillota</taxon>
        <taxon>Clostridia</taxon>
        <taxon>Eubacteriales</taxon>
        <taxon>Clostridiaceae</taxon>
        <taxon>Clostridium</taxon>
    </lineage>
</organism>
<keyword evidence="2" id="KW-1185">Reference proteome</keyword>
<name>A0A343JCB0_9CLOT</name>
<accession>A0A343JCB0</accession>
<evidence type="ECO:0000313" key="2">
    <source>
        <dbReference type="Proteomes" id="UP000264883"/>
    </source>
</evidence>
<gene>
    <name evidence="1" type="ORF">BEN51_06640</name>
</gene>
<protein>
    <submittedName>
        <fullName evidence="1">DUF4250 domain-containing protein</fullName>
    </submittedName>
</protein>
<dbReference type="AlphaFoldDB" id="A0A343JCB0"/>
<dbReference type="OrthoDB" id="6636823at2"/>
<dbReference type="InterPro" id="IPR025346">
    <property type="entry name" value="DUF4250"/>
</dbReference>
<proteinExistence type="predicted"/>
<dbReference type="KEGG" id="cia:BEN51_06640"/>
<dbReference type="Pfam" id="PF14056">
    <property type="entry name" value="DUF4250"/>
    <property type="match status" value="1"/>
</dbReference>
<dbReference type="Proteomes" id="UP000264883">
    <property type="component" value="Chromosome"/>
</dbReference>
<sequence length="62" mass="7395">MDRETILAMDPNILVSMINMKLRDFYSNLSVLCEDLDIKEEELKKKLESFGYEYIAEQNQFK</sequence>
<reference evidence="1 2" key="1">
    <citation type="submission" date="2016-08" db="EMBL/GenBank/DDBJ databases">
        <title>Complete Genome Sequence Of The Indigo Reducing Clostridium isatidis DSM15098.</title>
        <authorList>
            <person name="Little G.T."/>
            <person name="Minton N.P."/>
        </authorList>
    </citation>
    <scope>NUCLEOTIDE SEQUENCE [LARGE SCALE GENOMIC DNA]</scope>
    <source>
        <strain evidence="1 2">DSM 15098</strain>
    </source>
</reference>
<dbReference type="EMBL" id="CP016786">
    <property type="protein sequence ID" value="ASW43168.1"/>
    <property type="molecule type" value="Genomic_DNA"/>
</dbReference>
<dbReference type="RefSeq" id="WP_119865306.1">
    <property type="nucleotide sequence ID" value="NZ_CP016786.1"/>
</dbReference>